<dbReference type="InterPro" id="IPR051159">
    <property type="entry name" value="Hexapeptide_acetyltransf"/>
</dbReference>
<name>A0ABY4PE05_9LACO</name>
<dbReference type="EMBL" id="CP093365">
    <property type="protein sequence ID" value="UQS83860.1"/>
    <property type="molecule type" value="Genomic_DNA"/>
</dbReference>
<evidence type="ECO:0000259" key="3">
    <source>
        <dbReference type="SMART" id="SM01266"/>
    </source>
</evidence>
<proteinExistence type="inferred from homology"/>
<evidence type="ECO:0000313" key="4">
    <source>
        <dbReference type="EMBL" id="UQS83860.1"/>
    </source>
</evidence>
<feature type="domain" description="Maltose/galactoside acetyltransferase" evidence="3">
    <location>
        <begin position="4"/>
        <end position="57"/>
    </location>
</feature>
<keyword evidence="5" id="KW-1185">Reference proteome</keyword>
<evidence type="ECO:0000256" key="2">
    <source>
        <dbReference type="ARBA" id="ARBA00022679"/>
    </source>
</evidence>
<reference evidence="4 5" key="1">
    <citation type="journal article" date="2022" name="Int. J. Syst. Evol. Microbiol.">
        <title>Apilactobacillus apisilvae sp. nov., Nicolia spurrieriana gen. nov. sp. nov., Bombilactobacillus folatiphilus sp. nov. and Bombilactobacillus thymidiniphilus sp. nov., four new lactic acid bacterial isolates from stingless bees Tetragonula carbonaria and Austroplebeia australis.</title>
        <authorList>
            <person name="Oliphant S.A."/>
            <person name="Watson-Haigh N.S."/>
            <person name="Sumby K.M."/>
            <person name="Gardner J."/>
            <person name="Groom S."/>
            <person name="Jiranek V."/>
        </authorList>
    </citation>
    <scope>NUCLEOTIDE SEQUENCE [LARGE SCALE GENOMIC DNA]</scope>
    <source>
        <strain evidence="4 5">SG4_A1</strain>
    </source>
</reference>
<comment type="similarity">
    <text evidence="1">Belongs to the transferase hexapeptide repeat family.</text>
</comment>
<dbReference type="RefSeq" id="WP_249513045.1">
    <property type="nucleotide sequence ID" value="NZ_CP093365.1"/>
</dbReference>
<accession>A0ABY4PE05</accession>
<dbReference type="InterPro" id="IPR001451">
    <property type="entry name" value="Hexapep"/>
</dbReference>
<dbReference type="InterPro" id="IPR024688">
    <property type="entry name" value="Mac_dom"/>
</dbReference>
<dbReference type="PANTHER" id="PTHR23416:SF23">
    <property type="entry name" value="ACETYLTRANSFERASE C18B11.09C-RELATED"/>
    <property type="match status" value="1"/>
</dbReference>
<dbReference type="SMART" id="SM01266">
    <property type="entry name" value="Mac"/>
    <property type="match status" value="1"/>
</dbReference>
<organism evidence="4 5">
    <name type="scientific">Bombilactobacillus thymidiniphilus</name>
    <dbReference type="NCBI Taxonomy" id="2923363"/>
    <lineage>
        <taxon>Bacteria</taxon>
        <taxon>Bacillati</taxon>
        <taxon>Bacillota</taxon>
        <taxon>Bacilli</taxon>
        <taxon>Lactobacillales</taxon>
        <taxon>Lactobacillaceae</taxon>
        <taxon>Bombilactobacillus</taxon>
    </lineage>
</organism>
<dbReference type="PANTHER" id="PTHR23416">
    <property type="entry name" value="SIALIC ACID SYNTHASE-RELATED"/>
    <property type="match status" value="1"/>
</dbReference>
<dbReference type="InterPro" id="IPR011004">
    <property type="entry name" value="Trimer_LpxA-like_sf"/>
</dbReference>
<evidence type="ECO:0000256" key="1">
    <source>
        <dbReference type="ARBA" id="ARBA00007274"/>
    </source>
</evidence>
<dbReference type="Gene3D" id="2.160.10.10">
    <property type="entry name" value="Hexapeptide repeat proteins"/>
    <property type="match status" value="1"/>
</dbReference>
<dbReference type="Pfam" id="PF14602">
    <property type="entry name" value="Hexapep_2"/>
    <property type="match status" value="1"/>
</dbReference>
<protein>
    <submittedName>
        <fullName evidence="4">Sugar O-acetyltransferase</fullName>
    </submittedName>
</protein>
<dbReference type="Pfam" id="PF12464">
    <property type="entry name" value="Mac"/>
    <property type="match status" value="1"/>
</dbReference>
<dbReference type="SUPFAM" id="SSF51161">
    <property type="entry name" value="Trimeric LpxA-like enzymes"/>
    <property type="match status" value="1"/>
</dbReference>
<gene>
    <name evidence="4" type="ORF">MOO47_01265</name>
</gene>
<dbReference type="CDD" id="cd03357">
    <property type="entry name" value="LbH_MAT_GAT"/>
    <property type="match status" value="1"/>
</dbReference>
<sequence length="197" mass="21630">MDEFTKMISGDWYLASGNKKLAKKWLHAKKLCEQLNQTSLIEEEQRQHILEELLQQNLIDTTILGPFMVDYGVNITIGAHCFVNHNCYFMDDGLITIGDNVLFGPQVTLATPEHPLTSAARNLKIETGKPITIGDNCWFGANVTVLSGVSIGSGCVIGAGAVVVHDLPDNSLAYGVPAVVQRQIDQQSEQDLVDEFE</sequence>
<dbReference type="Proteomes" id="UP000831947">
    <property type="component" value="Chromosome"/>
</dbReference>
<evidence type="ECO:0000313" key="5">
    <source>
        <dbReference type="Proteomes" id="UP000831947"/>
    </source>
</evidence>
<keyword evidence="2" id="KW-0808">Transferase</keyword>